<dbReference type="EMBL" id="JBHTHR010001345">
    <property type="protein sequence ID" value="MFD0804088.1"/>
    <property type="molecule type" value="Genomic_DNA"/>
</dbReference>
<name>A0ABW3BNC9_9ACTN</name>
<organism evidence="3 4">
    <name type="scientific">Streptomonospora algeriensis</name>
    <dbReference type="NCBI Taxonomy" id="995084"/>
    <lineage>
        <taxon>Bacteria</taxon>
        <taxon>Bacillati</taxon>
        <taxon>Actinomycetota</taxon>
        <taxon>Actinomycetes</taxon>
        <taxon>Streptosporangiales</taxon>
        <taxon>Nocardiopsidaceae</taxon>
        <taxon>Streptomonospora</taxon>
    </lineage>
</organism>
<gene>
    <name evidence="3" type="ORF">ACFQZU_22625</name>
</gene>
<protein>
    <recommendedName>
        <fullName evidence="5">Integral membrane protein</fullName>
    </recommendedName>
</protein>
<keyword evidence="4" id="KW-1185">Reference proteome</keyword>
<reference evidence="4" key="1">
    <citation type="journal article" date="2019" name="Int. J. Syst. Evol. Microbiol.">
        <title>The Global Catalogue of Microorganisms (GCM) 10K type strain sequencing project: providing services to taxonomists for standard genome sequencing and annotation.</title>
        <authorList>
            <consortium name="The Broad Institute Genomics Platform"/>
            <consortium name="The Broad Institute Genome Sequencing Center for Infectious Disease"/>
            <person name="Wu L."/>
            <person name="Ma J."/>
        </authorList>
    </citation>
    <scope>NUCLEOTIDE SEQUENCE [LARGE SCALE GENOMIC DNA]</scope>
    <source>
        <strain evidence="4">CCUG 63369</strain>
    </source>
</reference>
<evidence type="ECO:0000256" key="2">
    <source>
        <dbReference type="SAM" id="Phobius"/>
    </source>
</evidence>
<feature type="transmembrane region" description="Helical" evidence="2">
    <location>
        <begin position="12"/>
        <end position="35"/>
    </location>
</feature>
<feature type="compositionally biased region" description="Pro residues" evidence="1">
    <location>
        <begin position="163"/>
        <end position="181"/>
    </location>
</feature>
<keyword evidence="2" id="KW-0472">Membrane</keyword>
<sequence>MPTTPVPTAVRTAQALFLGFLALVVVRGLVSIAMLLPGSGDRPGYVIGYHGAGPVLALAVVGTAALLIRRPGTFRFVFALVGALGMCLAGLSNLADAPPLGLLYGALGAAALGFVLVSRHFLLGGGGGAAHQAGPYAGPQPYPGQPYAQQPYPQQHPQHWQPAPAPKQHPQQPPYGGPAGH</sequence>
<evidence type="ECO:0000256" key="1">
    <source>
        <dbReference type="SAM" id="MobiDB-lite"/>
    </source>
</evidence>
<feature type="transmembrane region" description="Helical" evidence="2">
    <location>
        <begin position="75"/>
        <end position="95"/>
    </location>
</feature>
<evidence type="ECO:0000313" key="3">
    <source>
        <dbReference type="EMBL" id="MFD0804088.1"/>
    </source>
</evidence>
<feature type="region of interest" description="Disordered" evidence="1">
    <location>
        <begin position="134"/>
        <end position="181"/>
    </location>
</feature>
<feature type="transmembrane region" description="Helical" evidence="2">
    <location>
        <begin position="101"/>
        <end position="122"/>
    </location>
</feature>
<evidence type="ECO:0008006" key="5">
    <source>
        <dbReference type="Google" id="ProtNLM"/>
    </source>
</evidence>
<feature type="transmembrane region" description="Helical" evidence="2">
    <location>
        <begin position="47"/>
        <end position="68"/>
    </location>
</feature>
<feature type="compositionally biased region" description="Low complexity" evidence="1">
    <location>
        <begin position="145"/>
        <end position="162"/>
    </location>
</feature>
<keyword evidence="2" id="KW-1133">Transmembrane helix</keyword>
<comment type="caution">
    <text evidence="3">The sequence shown here is derived from an EMBL/GenBank/DDBJ whole genome shotgun (WGS) entry which is preliminary data.</text>
</comment>
<accession>A0ABW3BNC9</accession>
<dbReference type="Proteomes" id="UP001596956">
    <property type="component" value="Unassembled WGS sequence"/>
</dbReference>
<evidence type="ECO:0000313" key="4">
    <source>
        <dbReference type="Proteomes" id="UP001596956"/>
    </source>
</evidence>
<keyword evidence="2" id="KW-0812">Transmembrane</keyword>
<proteinExistence type="predicted"/>